<keyword evidence="5" id="KW-1185">Reference proteome</keyword>
<sequence>MKTFLLSLMVIGSASFAVNATDLIVENVVVTNLGGTTGGYYLTFTVHWKNAWRNKKNHDAAWIFAKYATQFGSRHANLLTNDWKLLAKHPQNIPDPGVDIVAEGTGLFVYPKIEYRGDVSYRIRVSMDTEKAQRINRSTTRINVHGIEMVYIPEGSFTLGDPDTTALHFNSFYKSNDNGDPDGLMQISSENQEIKLGKEKGDLCFRSNIAIYNGIPEGTVPATFPKGVAPFYIMKYEITQGQYAAFLNGIGKNATYFRANFGGKDYYQGRGSIKLKEGKYIALSPKRPLNFVSWEDGLAYADWVGLRPMTELEFTKACRGPGKPQSHEYPWNTSDKSKIARIVDLDDDIKMINGWTENQLTDNNRAVFGASYYWVMDLAGSVWEKTITIGHPKGRAFRGSHGDGQITSNGDATNEDWPRGNNEEGGYGYRGGGYYEHHKPEGEFNPHSPIAYRRFGSWAGGPRSIAYGFRCVRTATK</sequence>
<dbReference type="EMBL" id="JAUJEA010000001">
    <property type="protein sequence ID" value="MDN5200550.1"/>
    <property type="molecule type" value="Genomic_DNA"/>
</dbReference>
<reference evidence="4" key="1">
    <citation type="submission" date="2023-06" db="EMBL/GenBank/DDBJ databases">
        <title>Genomic of Parafulvivirga corallium.</title>
        <authorList>
            <person name="Wang G."/>
        </authorList>
    </citation>
    <scope>NUCLEOTIDE SEQUENCE</scope>
    <source>
        <strain evidence="4">BMA10</strain>
    </source>
</reference>
<comment type="caution">
    <text evidence="4">The sequence shown here is derived from an EMBL/GenBank/DDBJ whole genome shotgun (WGS) entry which is preliminary data.</text>
</comment>
<feature type="chain" id="PRO_5047413695" evidence="2">
    <location>
        <begin position="21"/>
        <end position="477"/>
    </location>
</feature>
<feature type="domain" description="Sulfatase-modifying factor enzyme-like" evidence="3">
    <location>
        <begin position="228"/>
        <end position="473"/>
    </location>
</feature>
<evidence type="ECO:0000256" key="2">
    <source>
        <dbReference type="SAM" id="SignalP"/>
    </source>
</evidence>
<accession>A0ABT8KLW6</accession>
<name>A0ABT8KLW6_9BACT</name>
<dbReference type="InterPro" id="IPR051043">
    <property type="entry name" value="Sulfatase_Mod_Factor_Kinase"/>
</dbReference>
<dbReference type="Gene3D" id="3.90.1580.10">
    <property type="entry name" value="paralog of FGE (formylglycine-generating enzyme)"/>
    <property type="match status" value="1"/>
</dbReference>
<keyword evidence="2" id="KW-0732">Signal</keyword>
<evidence type="ECO:0000313" key="5">
    <source>
        <dbReference type="Proteomes" id="UP001172082"/>
    </source>
</evidence>
<evidence type="ECO:0000313" key="4">
    <source>
        <dbReference type="EMBL" id="MDN5200550.1"/>
    </source>
</evidence>
<dbReference type="InterPro" id="IPR005532">
    <property type="entry name" value="SUMF_dom"/>
</dbReference>
<evidence type="ECO:0000259" key="3">
    <source>
        <dbReference type="Pfam" id="PF03781"/>
    </source>
</evidence>
<dbReference type="SUPFAM" id="SSF56436">
    <property type="entry name" value="C-type lectin-like"/>
    <property type="match status" value="1"/>
</dbReference>
<dbReference type="Pfam" id="PF03781">
    <property type="entry name" value="FGE-sulfatase"/>
    <property type="match status" value="1"/>
</dbReference>
<feature type="signal peptide" evidence="2">
    <location>
        <begin position="1"/>
        <end position="20"/>
    </location>
</feature>
<dbReference type="PANTHER" id="PTHR23150">
    <property type="entry name" value="SULFATASE MODIFYING FACTOR 1, 2"/>
    <property type="match status" value="1"/>
</dbReference>
<feature type="region of interest" description="Disordered" evidence="1">
    <location>
        <begin position="394"/>
        <end position="421"/>
    </location>
</feature>
<gene>
    <name evidence="4" type="ORF">QQ008_04235</name>
</gene>
<dbReference type="RefSeq" id="WP_346750573.1">
    <property type="nucleotide sequence ID" value="NZ_JAUJEA010000001.1"/>
</dbReference>
<organism evidence="4 5">
    <name type="scientific">Splendidivirga corallicola</name>
    <dbReference type="NCBI Taxonomy" id="3051826"/>
    <lineage>
        <taxon>Bacteria</taxon>
        <taxon>Pseudomonadati</taxon>
        <taxon>Bacteroidota</taxon>
        <taxon>Cytophagia</taxon>
        <taxon>Cytophagales</taxon>
        <taxon>Splendidivirgaceae</taxon>
        <taxon>Splendidivirga</taxon>
    </lineage>
</organism>
<dbReference type="Proteomes" id="UP001172082">
    <property type="component" value="Unassembled WGS sequence"/>
</dbReference>
<proteinExistence type="predicted"/>
<evidence type="ECO:0000256" key="1">
    <source>
        <dbReference type="SAM" id="MobiDB-lite"/>
    </source>
</evidence>
<dbReference type="InterPro" id="IPR016187">
    <property type="entry name" value="CTDL_fold"/>
</dbReference>
<dbReference type="PANTHER" id="PTHR23150:SF19">
    <property type="entry name" value="FORMYLGLYCINE-GENERATING ENZYME"/>
    <property type="match status" value="1"/>
</dbReference>
<protein>
    <submittedName>
        <fullName evidence="4">Formylglycine-generating enzyme family protein</fullName>
    </submittedName>
</protein>
<dbReference type="InterPro" id="IPR042095">
    <property type="entry name" value="SUMF_sf"/>
</dbReference>